<evidence type="ECO:0000313" key="6">
    <source>
        <dbReference type="EMBL" id="EKU95312.1"/>
    </source>
</evidence>
<keyword evidence="3" id="KW-0378">Hydrolase</keyword>
<dbReference type="Gene3D" id="3.90.1720.10">
    <property type="entry name" value="endopeptidase domain like (from Nostoc punctiforme)"/>
    <property type="match status" value="1"/>
</dbReference>
<dbReference type="eggNOG" id="COG0791">
    <property type="taxonomic scope" value="Bacteria"/>
</dbReference>
<reference evidence="6 7" key="1">
    <citation type="submission" date="2012-09" db="EMBL/GenBank/DDBJ databases">
        <title>The Genome Sequence of Actinobaculum massiliae ACS-171-V-COL2.</title>
        <authorList>
            <consortium name="The Broad Institute Genome Sequencing Platform"/>
            <person name="Earl A."/>
            <person name="Ward D."/>
            <person name="Feldgarden M."/>
            <person name="Gevers D."/>
            <person name="Saerens B."/>
            <person name="Vaneechoutte M."/>
            <person name="Walker B."/>
            <person name="Young S.K."/>
            <person name="Zeng Q."/>
            <person name="Gargeya S."/>
            <person name="Fitzgerald M."/>
            <person name="Haas B."/>
            <person name="Abouelleil A."/>
            <person name="Alvarado L."/>
            <person name="Arachchi H.M."/>
            <person name="Berlin A."/>
            <person name="Chapman S.B."/>
            <person name="Goldberg J."/>
            <person name="Griggs A."/>
            <person name="Gujja S."/>
            <person name="Hansen M."/>
            <person name="Howarth C."/>
            <person name="Imamovic A."/>
            <person name="Larimer J."/>
            <person name="McCowen C."/>
            <person name="Montmayeur A."/>
            <person name="Murphy C."/>
            <person name="Neiman D."/>
            <person name="Pearson M."/>
            <person name="Priest M."/>
            <person name="Roberts A."/>
            <person name="Saif S."/>
            <person name="Shea T."/>
            <person name="Sisk P."/>
            <person name="Sykes S."/>
            <person name="Wortman J."/>
            <person name="Nusbaum C."/>
            <person name="Birren B."/>
        </authorList>
    </citation>
    <scope>NUCLEOTIDE SEQUENCE [LARGE SCALE GENOMIC DNA]</scope>
    <source>
        <strain evidence="7">ACS-171-V-Col2</strain>
    </source>
</reference>
<keyword evidence="7" id="KW-1185">Reference proteome</keyword>
<keyword evidence="4" id="KW-0788">Thiol protease</keyword>
<evidence type="ECO:0000256" key="1">
    <source>
        <dbReference type="ARBA" id="ARBA00007074"/>
    </source>
</evidence>
<dbReference type="AlphaFoldDB" id="K9EWG7"/>
<organism evidence="6 7">
    <name type="scientific">Actinobaculum massiliense ACS-171-V-Col2</name>
    <dbReference type="NCBI Taxonomy" id="883066"/>
    <lineage>
        <taxon>Bacteria</taxon>
        <taxon>Bacillati</taxon>
        <taxon>Actinomycetota</taxon>
        <taxon>Actinomycetes</taxon>
        <taxon>Actinomycetales</taxon>
        <taxon>Actinomycetaceae</taxon>
        <taxon>Actinobaculum</taxon>
    </lineage>
</organism>
<dbReference type="PANTHER" id="PTHR47053">
    <property type="entry name" value="MUREIN DD-ENDOPEPTIDASE MEPH-RELATED"/>
    <property type="match status" value="1"/>
</dbReference>
<dbReference type="InterPro" id="IPR038765">
    <property type="entry name" value="Papain-like_cys_pep_sf"/>
</dbReference>
<dbReference type="GO" id="GO:0008234">
    <property type="term" value="F:cysteine-type peptidase activity"/>
    <property type="evidence" value="ECO:0007669"/>
    <property type="project" value="UniProtKB-KW"/>
</dbReference>
<evidence type="ECO:0000256" key="2">
    <source>
        <dbReference type="ARBA" id="ARBA00022670"/>
    </source>
</evidence>
<comment type="similarity">
    <text evidence="1">Belongs to the peptidase C40 family.</text>
</comment>
<evidence type="ECO:0000256" key="4">
    <source>
        <dbReference type="ARBA" id="ARBA00022807"/>
    </source>
</evidence>
<dbReference type="InterPro" id="IPR000064">
    <property type="entry name" value="NLP_P60_dom"/>
</dbReference>
<protein>
    <recommendedName>
        <fullName evidence="5">NlpC/P60 domain-containing protein</fullName>
    </recommendedName>
</protein>
<dbReference type="Pfam" id="PF00877">
    <property type="entry name" value="NLPC_P60"/>
    <property type="match status" value="1"/>
</dbReference>
<dbReference type="PANTHER" id="PTHR47053:SF1">
    <property type="entry name" value="MUREIN DD-ENDOPEPTIDASE MEPH-RELATED"/>
    <property type="match status" value="1"/>
</dbReference>
<keyword evidence="2" id="KW-0645">Protease</keyword>
<evidence type="ECO:0000313" key="7">
    <source>
        <dbReference type="Proteomes" id="UP000009888"/>
    </source>
</evidence>
<dbReference type="HOGENOM" id="CLU_016043_1_7_11"/>
<dbReference type="Proteomes" id="UP000009888">
    <property type="component" value="Unassembled WGS sequence"/>
</dbReference>
<dbReference type="EMBL" id="AGWL01000005">
    <property type="protein sequence ID" value="EKU95312.1"/>
    <property type="molecule type" value="Genomic_DNA"/>
</dbReference>
<dbReference type="SUPFAM" id="SSF54001">
    <property type="entry name" value="Cysteine proteinases"/>
    <property type="match status" value="1"/>
</dbReference>
<feature type="domain" description="NlpC/P60" evidence="5">
    <location>
        <begin position="151"/>
        <end position="261"/>
    </location>
</feature>
<comment type="caution">
    <text evidence="6">The sequence shown here is derived from an EMBL/GenBank/DDBJ whole genome shotgun (WGS) entry which is preliminary data.</text>
</comment>
<sequence>MSGSHAYREEKSGILTSPAGRGVVAALAFGTVAGSFIPAASADSAPKAHALKAVSNPHSVAPASVTKPVTAPADAEWKLERISLDETASLVGAFKVEAPRVEVATQPERVANQETAESRADAQGATRTRATATEDTAAVASQAAPVSVAPSGSGSSIVSIALQYAGSPYRSGGTTPAGFDCSGFTSYVYRQAGISLPRSSSAQRSAGTVVPASQAQPGDLMWWPGHVGIYIGNGQHIAARNPKAGTAVGPNYGNPTFIRVA</sequence>
<accession>K9EWG7</accession>
<dbReference type="RefSeq" id="WP_007001279.1">
    <property type="nucleotide sequence ID" value="NZ_JH992955.1"/>
</dbReference>
<dbReference type="PROSITE" id="PS51935">
    <property type="entry name" value="NLPC_P60"/>
    <property type="match status" value="1"/>
</dbReference>
<dbReference type="GO" id="GO:0006508">
    <property type="term" value="P:proteolysis"/>
    <property type="evidence" value="ECO:0007669"/>
    <property type="project" value="UniProtKB-KW"/>
</dbReference>
<name>K9EWG7_9ACTO</name>
<dbReference type="PATRIC" id="fig|883066.3.peg.1127"/>
<evidence type="ECO:0000259" key="5">
    <source>
        <dbReference type="PROSITE" id="PS51935"/>
    </source>
</evidence>
<dbReference type="STRING" id="202789.GCA_001457435_01044"/>
<dbReference type="InterPro" id="IPR051202">
    <property type="entry name" value="Peptidase_C40"/>
</dbReference>
<proteinExistence type="inferred from homology"/>
<evidence type="ECO:0000256" key="3">
    <source>
        <dbReference type="ARBA" id="ARBA00022801"/>
    </source>
</evidence>
<gene>
    <name evidence="6" type="ORF">HMPREF9233_01073</name>
</gene>